<evidence type="ECO:0000256" key="7">
    <source>
        <dbReference type="ARBA" id="ARBA00038878"/>
    </source>
</evidence>
<dbReference type="OMA" id="DVGWGVS"/>
<keyword evidence="4" id="KW-0560">Oxidoreductase</keyword>
<dbReference type="Gene3D" id="3.30.9.10">
    <property type="entry name" value="D-Amino Acid Oxidase, subunit A, domain 2"/>
    <property type="match status" value="1"/>
</dbReference>
<evidence type="ECO:0000313" key="13">
    <source>
        <dbReference type="RefSeq" id="XP_040969773.1"/>
    </source>
</evidence>
<evidence type="ECO:0000256" key="3">
    <source>
        <dbReference type="ARBA" id="ARBA00022827"/>
    </source>
</evidence>
<proteinExistence type="inferred from homology"/>
<dbReference type="AlphaFoldDB" id="A4L9H4"/>
<comment type="cofactor">
    <cofactor evidence="1">
        <name>FAD</name>
        <dbReference type="ChEBI" id="CHEBI:57692"/>
    </cofactor>
</comment>
<dbReference type="GeneID" id="107939016"/>
<keyword evidence="11" id="KW-1185">Reference proteome</keyword>
<evidence type="ECO:0000256" key="5">
    <source>
        <dbReference type="ARBA" id="ARBA00036066"/>
    </source>
</evidence>
<evidence type="ECO:0000256" key="1">
    <source>
        <dbReference type="ARBA" id="ARBA00001974"/>
    </source>
</evidence>
<evidence type="ECO:0000313" key="12">
    <source>
        <dbReference type="RefSeq" id="XP_016727791.1"/>
    </source>
</evidence>
<dbReference type="PANTHER" id="PTHR43104">
    <property type="entry name" value="L-2-HYDROXYGLUTARATE DEHYDROGENASE, MITOCHONDRIAL"/>
    <property type="match status" value="1"/>
</dbReference>
<name>A4L9H4_GOSHI</name>
<keyword evidence="3" id="KW-0274">FAD</keyword>
<sequence length="423" mass="46059">MLKQVFVRGVKRRFHLPKPFETWRNAPKEKAECVVIGAGIVGLAVARELSLKGKEVLVLDSAPTFGTAASSRNSEVIHAGIYYPSNSLKARFCVRGRKLLYHYCSQRGIPHNQIGKLIVATGTSEIPKLNQLFNRGIQNGVENLRMLDASEAIKMEPELHCVKALLSPASGILDSHSLMLSLVGEAETNGATFSYNTAVIGGHLEGNQMVLHVCETKTLTNWDGNTPLQPDLLLMPIIVVNSSGLSALTLAKRFHGLNTAIIPPAYYARGSYFILSNANSTRHPPFKHLIYPVPEEGGLGVHVTLDLDGQLKFGPDVEWIPHVPDKTNFLNKFDYSVSVDRVARFYPEIRKYYPNLKDGSLIPGYAGIRPKLHGPGQSACDFVIQGEDIHGVGGLVNLFGIESPGLTSSMAIAEYVAALLLGG</sequence>
<reference evidence="10" key="2">
    <citation type="journal article" date="2009" name="J. Hered.">
        <title>Coordinated and fine-scale control of homoeologous gene expression in allotetraploid cotton.</title>
        <authorList>
            <person name="Flagel L.E."/>
            <person name="Chen L."/>
            <person name="Chaudhary B."/>
            <person name="Wendel J.F."/>
        </authorList>
    </citation>
    <scope>NUCLEOTIDE SEQUENCE</scope>
    <source>
        <strain evidence="10">194J21</strain>
    </source>
</reference>
<reference evidence="11" key="3">
    <citation type="journal article" date="2020" name="Nat. Genet.">
        <title>Genomic diversifications of five Gossypium allopolyploid species and their impact on cotton improvement.</title>
        <authorList>
            <person name="Chen Z.J."/>
            <person name="Sreedasyam A."/>
            <person name="Ando A."/>
            <person name="Song Q."/>
            <person name="De Santiago L.M."/>
            <person name="Hulse-Kemp A.M."/>
            <person name="Ding M."/>
            <person name="Ye W."/>
            <person name="Kirkbride R.C."/>
            <person name="Jenkins J."/>
            <person name="Plott C."/>
            <person name="Lovell J."/>
            <person name="Lin Y.M."/>
            <person name="Vaughn R."/>
            <person name="Liu B."/>
            <person name="Simpson S."/>
            <person name="Scheffler B.E."/>
            <person name="Wen L."/>
            <person name="Saski C.A."/>
            <person name="Grover C.E."/>
            <person name="Hu G."/>
            <person name="Conover J.L."/>
            <person name="Carlson J.W."/>
            <person name="Shu S."/>
            <person name="Boston L.B."/>
            <person name="Williams M."/>
            <person name="Peterson D.G."/>
            <person name="McGee K."/>
            <person name="Jones D.C."/>
            <person name="Wendel J.F."/>
            <person name="Stelly D.M."/>
            <person name="Grimwood J."/>
            <person name="Schmutz J."/>
        </authorList>
    </citation>
    <scope>NUCLEOTIDE SEQUENCE [LARGE SCALE GENOMIC DNA]</scope>
    <source>
        <strain evidence="11">cv. TM-1</strain>
    </source>
</reference>
<evidence type="ECO:0000256" key="6">
    <source>
        <dbReference type="ARBA" id="ARBA00037941"/>
    </source>
</evidence>
<dbReference type="STRING" id="3635.A4L9H4"/>
<accession>A4L9H4</accession>
<comment type="catalytic activity">
    <reaction evidence="5">
        <text>(S)-2-hydroxyglutarate + A = 2-oxoglutarate + AH2</text>
        <dbReference type="Rhea" id="RHEA:21252"/>
        <dbReference type="ChEBI" id="CHEBI:13193"/>
        <dbReference type="ChEBI" id="CHEBI:16782"/>
        <dbReference type="ChEBI" id="CHEBI:16810"/>
        <dbReference type="ChEBI" id="CHEBI:17499"/>
        <dbReference type="EC" id="1.1.99.2"/>
    </reaction>
</comment>
<dbReference type="RefSeq" id="XP_040969773.1">
    <property type="nucleotide sequence ID" value="XM_041113839.1"/>
</dbReference>
<dbReference type="Gene3D" id="3.50.50.60">
    <property type="entry name" value="FAD/NAD(P)-binding domain"/>
    <property type="match status" value="1"/>
</dbReference>
<dbReference type="InterPro" id="IPR006076">
    <property type="entry name" value="FAD-dep_OxRdtase"/>
</dbReference>
<dbReference type="InterPro" id="IPR036188">
    <property type="entry name" value="FAD/NAD-bd_sf"/>
</dbReference>
<evidence type="ECO:0000256" key="2">
    <source>
        <dbReference type="ARBA" id="ARBA00022630"/>
    </source>
</evidence>
<reference evidence="13" key="4">
    <citation type="submission" date="2025-05" db="UniProtKB">
        <authorList>
            <consortium name="RefSeq"/>
        </authorList>
    </citation>
    <scope>IDENTIFICATION</scope>
    <source>
        <tissue evidence="12">Leaf</tissue>
    </source>
</reference>
<evidence type="ECO:0000313" key="10">
    <source>
        <dbReference type="EMBL" id="ABO41842.1"/>
    </source>
</evidence>
<dbReference type="KEGG" id="ghi:107939016"/>
<reference evidence="10" key="1">
    <citation type="submission" date="2007-02" db="EMBL/GenBank/DDBJ databases">
        <title>Microcolinearity and genome evolution in the AdhA region of diploid and polyploid cotton (Gossypium).</title>
        <authorList>
            <person name="Grover C.E."/>
            <person name="Kim H."/>
            <person name="Wing R.A."/>
            <person name="Paterson A.H."/>
            <person name="Wendel J.F."/>
        </authorList>
    </citation>
    <scope>NUCLEOTIDE SEQUENCE</scope>
    <source>
        <strain evidence="10">194J21</strain>
    </source>
</reference>
<protein>
    <recommendedName>
        <fullName evidence="8">L-2-hydroxyglutarate dehydrogenase, mitochondrial</fullName>
        <ecNumber evidence="7">1.1.99.2</ecNumber>
    </recommendedName>
</protein>
<dbReference type="PANTHER" id="PTHR43104:SF4">
    <property type="entry name" value="L-2-HYDROXYGLUTARATE DEHYDROGENASE, MITOCHONDRIAL"/>
    <property type="match status" value="1"/>
</dbReference>
<gene>
    <name evidence="12 13" type="primary">LOC107939016</name>
</gene>
<evidence type="ECO:0000256" key="8">
    <source>
        <dbReference type="ARBA" id="ARBA00041137"/>
    </source>
</evidence>
<comment type="similarity">
    <text evidence="6">Belongs to the L2HGDH family.</text>
</comment>
<dbReference type="SMR" id="A4L9H4"/>
<keyword evidence="2" id="KW-0285">Flavoprotein</keyword>
<dbReference type="PaxDb" id="3635-A4L9H4"/>
<feature type="domain" description="FAD dependent oxidoreductase" evidence="9">
    <location>
        <begin position="33"/>
        <end position="419"/>
    </location>
</feature>
<evidence type="ECO:0000256" key="4">
    <source>
        <dbReference type="ARBA" id="ARBA00023002"/>
    </source>
</evidence>
<dbReference type="GO" id="GO:0047545">
    <property type="term" value="F:(S)-2-hydroxyglutarate dehydrogenase activity"/>
    <property type="evidence" value="ECO:0000318"/>
    <property type="project" value="GO_Central"/>
</dbReference>
<dbReference type="EC" id="1.1.99.2" evidence="7"/>
<dbReference type="Proteomes" id="UP000818029">
    <property type="component" value="Chromosome A01"/>
</dbReference>
<dbReference type="RefSeq" id="XP_016727791.1">
    <property type="nucleotide sequence ID" value="XM_016872302.1"/>
</dbReference>
<dbReference type="EMBL" id="EF457753">
    <property type="protein sequence ID" value="ABO41842.1"/>
    <property type="molecule type" value="Genomic_DNA"/>
</dbReference>
<dbReference type="OrthoDB" id="498204at2759"/>
<dbReference type="SUPFAM" id="SSF51905">
    <property type="entry name" value="FAD/NAD(P)-binding domain"/>
    <property type="match status" value="1"/>
</dbReference>
<organism evidence="10">
    <name type="scientific">Gossypium hirsutum</name>
    <name type="common">Upland cotton</name>
    <name type="synonym">Gossypium mexicanum</name>
    <dbReference type="NCBI Taxonomy" id="3635"/>
    <lineage>
        <taxon>Eukaryota</taxon>
        <taxon>Viridiplantae</taxon>
        <taxon>Streptophyta</taxon>
        <taxon>Embryophyta</taxon>
        <taxon>Tracheophyta</taxon>
        <taxon>Spermatophyta</taxon>
        <taxon>Magnoliopsida</taxon>
        <taxon>eudicotyledons</taxon>
        <taxon>Gunneridae</taxon>
        <taxon>Pentapetalae</taxon>
        <taxon>rosids</taxon>
        <taxon>malvids</taxon>
        <taxon>Malvales</taxon>
        <taxon>Malvaceae</taxon>
        <taxon>Malvoideae</taxon>
        <taxon>Gossypium</taxon>
    </lineage>
</organism>
<evidence type="ECO:0000313" key="11">
    <source>
        <dbReference type="Proteomes" id="UP000818029"/>
    </source>
</evidence>
<evidence type="ECO:0000259" key="9">
    <source>
        <dbReference type="Pfam" id="PF01266"/>
    </source>
</evidence>
<dbReference type="Pfam" id="PF01266">
    <property type="entry name" value="DAO"/>
    <property type="match status" value="1"/>
</dbReference>